<dbReference type="GO" id="GO:0009223">
    <property type="term" value="P:pyrimidine deoxyribonucleotide catabolic process"/>
    <property type="evidence" value="ECO:0007669"/>
    <property type="project" value="TreeGrafter"/>
</dbReference>
<proteinExistence type="inferred from homology"/>
<feature type="active site" description="Nucleophile" evidence="2">
    <location>
        <position position="7"/>
    </location>
</feature>
<evidence type="ECO:0000313" key="5">
    <source>
        <dbReference type="Proteomes" id="UP000013750"/>
    </source>
</evidence>
<dbReference type="PANTHER" id="PTHR16504">
    <property type="entry name" value="5'(3')-DEOXYRIBONUCLEOTIDASE"/>
    <property type="match status" value="1"/>
</dbReference>
<dbReference type="SFLD" id="SFLDS00003">
    <property type="entry name" value="Haloacid_Dehalogenase"/>
    <property type="match status" value="1"/>
</dbReference>
<dbReference type="InterPro" id="IPR036412">
    <property type="entry name" value="HAD-like_sf"/>
</dbReference>
<comment type="similarity">
    <text evidence="1">Belongs to the 5'(3')-deoxyribonucleotidase family.</text>
</comment>
<evidence type="ECO:0000256" key="1">
    <source>
        <dbReference type="ARBA" id="ARBA00009589"/>
    </source>
</evidence>
<name>R2Y7R4_9ENTE</name>
<accession>R2Y7R4</accession>
<dbReference type="RefSeq" id="WP_010778924.1">
    <property type="nucleotide sequence ID" value="NZ_ASWH01000002.1"/>
</dbReference>
<dbReference type="GO" id="GO:0008253">
    <property type="term" value="F:5'-nucleotidase activity"/>
    <property type="evidence" value="ECO:0007669"/>
    <property type="project" value="InterPro"/>
</dbReference>
<dbReference type="SUPFAM" id="SSF56784">
    <property type="entry name" value="HAD-like"/>
    <property type="match status" value="1"/>
</dbReference>
<dbReference type="Proteomes" id="UP000013750">
    <property type="component" value="Unassembled WGS sequence"/>
</dbReference>
<organism evidence="3 5">
    <name type="scientific">Enterococcus gilvus ATCC BAA-350</name>
    <dbReference type="NCBI Taxonomy" id="1158614"/>
    <lineage>
        <taxon>Bacteria</taxon>
        <taxon>Bacillati</taxon>
        <taxon>Bacillota</taxon>
        <taxon>Bacilli</taxon>
        <taxon>Lactobacillales</taxon>
        <taxon>Enterococcaceae</taxon>
        <taxon>Enterococcus</taxon>
    </lineage>
</organism>
<sequence>MVRIAVDMDEVIADFVSKEIRLFNEANGTTYVKNDLAGKKLRELHPEQEESIRERVKDTRYFSDLPLIDGAKEALEKLSEKHEIFITTAAMDFPTSFNAKYAWLQEHFAFIPKSHYVFCGDKSIISADYLIDDHKHHLEVFQGQGILFAAPHNYYEEYPLKMNSWDEIYEYFVETYG</sequence>
<evidence type="ECO:0000313" key="6">
    <source>
        <dbReference type="Proteomes" id="UP000014160"/>
    </source>
</evidence>
<dbReference type="EMBL" id="AJDQ01000003">
    <property type="protein sequence ID" value="EOI58402.1"/>
    <property type="molecule type" value="Genomic_DNA"/>
</dbReference>
<dbReference type="PANTHER" id="PTHR16504:SF4">
    <property type="entry name" value="5'(3')-DEOXYRIBONUCLEOTIDASE"/>
    <property type="match status" value="1"/>
</dbReference>
<reference evidence="4 6" key="2">
    <citation type="submission" date="2013-03" db="EMBL/GenBank/DDBJ databases">
        <title>The Genome Sequence of Enterococcus gilvus ATCC BAA-350 (PacBio/Illumina hybrid assembly).</title>
        <authorList>
            <consortium name="The Broad Institute Genomics Platform"/>
            <consortium name="The Broad Institute Genome Sequencing Center for Infectious Disease"/>
            <person name="Earl A."/>
            <person name="Russ C."/>
            <person name="Gilmore M."/>
            <person name="Surin D."/>
            <person name="Walker B."/>
            <person name="Young S."/>
            <person name="Zeng Q."/>
            <person name="Gargeya S."/>
            <person name="Fitzgerald M."/>
            <person name="Haas B."/>
            <person name="Abouelleil A."/>
            <person name="Allen A.W."/>
            <person name="Alvarado L."/>
            <person name="Arachchi H.M."/>
            <person name="Berlin A.M."/>
            <person name="Chapman S.B."/>
            <person name="Gainer-Dewar J."/>
            <person name="Goldberg J."/>
            <person name="Griggs A."/>
            <person name="Gujja S."/>
            <person name="Hansen M."/>
            <person name="Howarth C."/>
            <person name="Imamovic A."/>
            <person name="Ireland A."/>
            <person name="Larimer J."/>
            <person name="McCowan C."/>
            <person name="Murphy C."/>
            <person name="Pearson M."/>
            <person name="Poon T.W."/>
            <person name="Priest M."/>
            <person name="Roberts A."/>
            <person name="Saif S."/>
            <person name="Shea T."/>
            <person name="Sisk P."/>
            <person name="Sykes S."/>
            <person name="Wortman J."/>
            <person name="Nusbaum C."/>
            <person name="Birren B."/>
        </authorList>
    </citation>
    <scope>NUCLEOTIDE SEQUENCE [LARGE SCALE GENOMIC DNA]</scope>
    <source>
        <strain evidence="4 6">ATCC BAA-350</strain>
    </source>
</reference>
<dbReference type="InterPro" id="IPR010708">
    <property type="entry name" value="5'(3')-deoxyribonucleotidase"/>
</dbReference>
<dbReference type="Proteomes" id="UP000014160">
    <property type="component" value="Unassembled WGS sequence"/>
</dbReference>
<dbReference type="EMBL" id="ASWH01000002">
    <property type="protein sequence ID" value="EOW79746.1"/>
    <property type="molecule type" value="Genomic_DNA"/>
</dbReference>
<dbReference type="Gene3D" id="3.40.50.1000">
    <property type="entry name" value="HAD superfamily/HAD-like"/>
    <property type="match status" value="1"/>
</dbReference>
<dbReference type="PATRIC" id="fig|1158614.3.peg.486"/>
<dbReference type="HOGENOM" id="CLU_111510_0_0_9"/>
<dbReference type="Gene3D" id="1.10.40.40">
    <property type="entry name" value="Deoxyribonucleotidase, domain 2"/>
    <property type="match status" value="1"/>
</dbReference>
<protein>
    <submittedName>
        <fullName evidence="3">Uncharacterized protein</fullName>
    </submittedName>
</protein>
<dbReference type="Pfam" id="PF06941">
    <property type="entry name" value="NT5C"/>
    <property type="match status" value="1"/>
</dbReference>
<dbReference type="OrthoDB" id="278110at2"/>
<comment type="caution">
    <text evidence="3">The sequence shown here is derived from an EMBL/GenBank/DDBJ whole genome shotgun (WGS) entry which is preliminary data.</text>
</comment>
<dbReference type="AlphaFoldDB" id="R2Y7R4"/>
<dbReference type="SFLD" id="SFLDG01146">
    <property type="entry name" value="C1.2.2"/>
    <property type="match status" value="1"/>
</dbReference>
<evidence type="ECO:0000313" key="3">
    <source>
        <dbReference type="EMBL" id="EOI58402.1"/>
    </source>
</evidence>
<dbReference type="SFLD" id="SFLDG01126">
    <property type="entry name" value="C1.2:_Nucleotidase_Like"/>
    <property type="match status" value="1"/>
</dbReference>
<feature type="active site" description="Proton donor" evidence="2">
    <location>
        <position position="9"/>
    </location>
</feature>
<evidence type="ECO:0000313" key="4">
    <source>
        <dbReference type="EMBL" id="EOW79746.1"/>
    </source>
</evidence>
<dbReference type="eggNOG" id="COG4502">
    <property type="taxonomic scope" value="Bacteria"/>
</dbReference>
<evidence type="ECO:0000256" key="2">
    <source>
        <dbReference type="PIRSR" id="PIRSR610708-1"/>
    </source>
</evidence>
<reference evidence="3 5" key="1">
    <citation type="submission" date="2013-02" db="EMBL/GenBank/DDBJ databases">
        <title>The Genome Sequence of Enterococcus gilvus ATCC BAA-350.</title>
        <authorList>
            <consortium name="The Broad Institute Genome Sequencing Platform"/>
            <consortium name="The Broad Institute Genome Sequencing Center for Infectious Disease"/>
            <person name="Earl A.M."/>
            <person name="Gilmore M.S."/>
            <person name="Lebreton F."/>
            <person name="Walker B."/>
            <person name="Young S.K."/>
            <person name="Zeng Q."/>
            <person name="Gargeya S."/>
            <person name="Fitzgerald M."/>
            <person name="Haas B."/>
            <person name="Abouelleil A."/>
            <person name="Alvarado L."/>
            <person name="Arachchi H.M."/>
            <person name="Berlin A.M."/>
            <person name="Chapman S.B."/>
            <person name="Dewar J."/>
            <person name="Goldberg J."/>
            <person name="Griggs A."/>
            <person name="Gujja S."/>
            <person name="Hansen M."/>
            <person name="Howarth C."/>
            <person name="Imamovic A."/>
            <person name="Larimer J."/>
            <person name="McCowan C."/>
            <person name="Murphy C."/>
            <person name="Neiman D."/>
            <person name="Pearson M."/>
            <person name="Priest M."/>
            <person name="Roberts A."/>
            <person name="Saif S."/>
            <person name="Shea T."/>
            <person name="Sisk P."/>
            <person name="Sykes S."/>
            <person name="Wortman J."/>
            <person name="Nusbaum C."/>
            <person name="Birren B."/>
        </authorList>
    </citation>
    <scope>NUCLEOTIDE SEQUENCE [LARGE SCALE GENOMIC DNA]</scope>
    <source>
        <strain evidence="3 5">ATCC BAA-350</strain>
    </source>
</reference>
<keyword evidence="6" id="KW-1185">Reference proteome</keyword>
<gene>
    <name evidence="4" type="ORF">I592_03886</name>
    <name evidence="3" type="ORF">UKC_00475</name>
</gene>
<dbReference type="InterPro" id="IPR023214">
    <property type="entry name" value="HAD_sf"/>
</dbReference>